<dbReference type="GO" id="GO:0006565">
    <property type="term" value="P:L-serine catabolic process"/>
    <property type="evidence" value="ECO:0007669"/>
    <property type="project" value="TreeGrafter"/>
</dbReference>
<dbReference type="InterPro" id="IPR036052">
    <property type="entry name" value="TrpB-like_PALP_sf"/>
</dbReference>
<dbReference type="InterPro" id="IPR005787">
    <property type="entry name" value="Thr_deHydtase_biosynth"/>
</dbReference>
<keyword evidence="6 11" id="KW-0412">Isoleucine biosynthesis</keyword>
<dbReference type="SUPFAM" id="SSF53686">
    <property type="entry name" value="Tryptophan synthase beta subunit-like PLP-dependent enzymes"/>
    <property type="match status" value="1"/>
</dbReference>
<evidence type="ECO:0000313" key="15">
    <source>
        <dbReference type="Proteomes" id="UP000265745"/>
    </source>
</evidence>
<evidence type="ECO:0000256" key="5">
    <source>
        <dbReference type="ARBA" id="ARBA00022605"/>
    </source>
</evidence>
<evidence type="ECO:0000256" key="12">
    <source>
        <dbReference type="SAM" id="MobiDB-lite"/>
    </source>
</evidence>
<dbReference type="GO" id="GO:0009097">
    <property type="term" value="P:isoleucine biosynthetic process"/>
    <property type="evidence" value="ECO:0007669"/>
    <property type="project" value="UniProtKB-UniRule"/>
</dbReference>
<keyword evidence="7" id="KW-0677">Repeat</keyword>
<evidence type="ECO:0000256" key="7">
    <source>
        <dbReference type="ARBA" id="ARBA00022737"/>
    </source>
</evidence>
<dbReference type="PROSITE" id="PS00165">
    <property type="entry name" value="DEHYDRATASE_SER_THR"/>
    <property type="match status" value="1"/>
</dbReference>
<evidence type="ECO:0000256" key="1">
    <source>
        <dbReference type="ARBA" id="ARBA00001274"/>
    </source>
</evidence>
<sequence length="361" mass="38227">MNTRLSPEPETCRDPQPDSRSGLGGAIRPGLAPGLLRDYVARILSAPVYEVAHETPLQQAAQLSSRLGNRILLKREDLQPVFSFKIRGAYAKLASLDAQARAAGVICASAGNHAQGLALAARHLQVKALIVMPANTPQIKVQGVRQQGAQVLLQGDSFTQALEYAQLLARLQGYSFIAPYDDPEVIAGQGTVAVELLRQQAELDAVFVPVGGGGLIAGVAAYLKYLNPAIRVVGVEAEGSACLKAALDSGKRVVLPSVDGFADGVAVAQVGVHNWALCRHLVDEVISVGNDEICAAIRQVYEDTRAITEPSGALAVAGLQRYVARSGCRDRTLVAITSGANINFASLRHVIERTEQMLSVA</sequence>
<comment type="pathway">
    <text evidence="3 11">Amino-acid biosynthesis; L-isoleucine biosynthesis; 2-oxobutanoate from L-threonine: step 1/1.</text>
</comment>
<comment type="catalytic activity">
    <reaction evidence="1 11">
        <text>L-threonine = 2-oxobutanoate + NH4(+)</text>
        <dbReference type="Rhea" id="RHEA:22108"/>
        <dbReference type="ChEBI" id="CHEBI:16763"/>
        <dbReference type="ChEBI" id="CHEBI:28938"/>
        <dbReference type="ChEBI" id="CHEBI:57926"/>
        <dbReference type="EC" id="4.3.1.19"/>
    </reaction>
</comment>
<dbReference type="CDD" id="cd01562">
    <property type="entry name" value="Thr-dehyd"/>
    <property type="match status" value="1"/>
</dbReference>
<evidence type="ECO:0000256" key="11">
    <source>
        <dbReference type="RuleBase" id="RU362012"/>
    </source>
</evidence>
<keyword evidence="10 11" id="KW-0100">Branched-chain amino acid biosynthesis</keyword>
<gene>
    <name evidence="11 14" type="primary">ilvA</name>
    <name evidence="14" type="ORF">C2846_04735</name>
</gene>
<organism evidence="14 15">
    <name type="scientific">Pseudomonas jilinensis</name>
    <dbReference type="NCBI Taxonomy" id="2078689"/>
    <lineage>
        <taxon>Bacteria</taxon>
        <taxon>Pseudomonadati</taxon>
        <taxon>Pseudomonadota</taxon>
        <taxon>Gammaproteobacteria</taxon>
        <taxon>Pseudomonadales</taxon>
        <taxon>Pseudomonadaceae</taxon>
        <taxon>Pseudomonas</taxon>
    </lineage>
</organism>
<evidence type="ECO:0000256" key="3">
    <source>
        <dbReference type="ARBA" id="ARBA00004810"/>
    </source>
</evidence>
<dbReference type="EMBL" id="QJSA01000003">
    <property type="protein sequence ID" value="RHW22328.1"/>
    <property type="molecule type" value="Genomic_DNA"/>
</dbReference>
<accession>A0A396S0F3</accession>
<dbReference type="RefSeq" id="WP_095624754.1">
    <property type="nucleotide sequence ID" value="NZ_QJSA01000003.1"/>
</dbReference>
<dbReference type="AlphaFoldDB" id="A0A396S0F3"/>
<dbReference type="GO" id="GO:0030170">
    <property type="term" value="F:pyridoxal phosphate binding"/>
    <property type="evidence" value="ECO:0007669"/>
    <property type="project" value="InterPro"/>
</dbReference>
<dbReference type="Proteomes" id="UP000265745">
    <property type="component" value="Unassembled WGS sequence"/>
</dbReference>
<dbReference type="NCBIfam" id="TIGR01124">
    <property type="entry name" value="ilvA_2Cterm"/>
    <property type="match status" value="1"/>
</dbReference>
<keyword evidence="5 11" id="KW-0028">Amino-acid biosynthesis</keyword>
<dbReference type="UniPathway" id="UPA00047">
    <property type="reaction ID" value="UER00054"/>
</dbReference>
<keyword evidence="9 11" id="KW-0456">Lyase</keyword>
<dbReference type="InterPro" id="IPR001926">
    <property type="entry name" value="TrpB-like_PALP"/>
</dbReference>
<dbReference type="FunFam" id="3.40.50.1100:FF:000008">
    <property type="entry name" value="L-threonine dehydratase"/>
    <property type="match status" value="1"/>
</dbReference>
<evidence type="ECO:0000256" key="9">
    <source>
        <dbReference type="ARBA" id="ARBA00023239"/>
    </source>
</evidence>
<feature type="region of interest" description="Disordered" evidence="12">
    <location>
        <begin position="1"/>
        <end position="26"/>
    </location>
</feature>
<dbReference type="OrthoDB" id="9811476at2"/>
<evidence type="ECO:0000256" key="8">
    <source>
        <dbReference type="ARBA" id="ARBA00022898"/>
    </source>
</evidence>
<dbReference type="GO" id="GO:0004794">
    <property type="term" value="F:threonine deaminase activity"/>
    <property type="evidence" value="ECO:0007669"/>
    <property type="project" value="UniProtKB-UniRule"/>
</dbReference>
<dbReference type="InterPro" id="IPR000634">
    <property type="entry name" value="Ser/Thr_deHydtase_PyrdxlP-BS"/>
</dbReference>
<dbReference type="GO" id="GO:0006567">
    <property type="term" value="P:L-threonine catabolic process"/>
    <property type="evidence" value="ECO:0007669"/>
    <property type="project" value="TreeGrafter"/>
</dbReference>
<proteinExistence type="inferred from homology"/>
<keyword evidence="15" id="KW-1185">Reference proteome</keyword>
<comment type="caution">
    <text evidence="14">The sequence shown here is derived from an EMBL/GenBank/DDBJ whole genome shotgun (WGS) entry which is preliminary data.</text>
</comment>
<keyword evidence="8 11" id="KW-0663">Pyridoxal phosphate</keyword>
<reference evidence="14 15" key="1">
    <citation type="submission" date="2018-06" db="EMBL/GenBank/DDBJ databases">
        <title>Pseudomonas jilinensis sp. nov., isolated from the production water of Jilin Oilfield in China.</title>
        <authorList>
            <person name="Wang J."/>
        </authorList>
    </citation>
    <scope>NUCLEOTIDE SEQUENCE [LARGE SCALE GENOMIC DNA]</scope>
    <source>
        <strain evidence="14 15">JS15-10A1</strain>
    </source>
</reference>
<comment type="function">
    <text evidence="11">Catalyzes the anaerobic formation of alpha-ketobutyrate and ammonia from threonine in a two-step reaction. The first step involved a dehydration of threonine and a production of enamine intermediates (aminocrotonate), which tautomerizes to its imine form (iminobutyrate). Both intermediates are unstable and short-lived. The second step is the nonenzymatic hydrolysis of the enamine/imine intermediates to form 2-ketobutyrate and free ammonia. In the low water environment of the cell, the second step is accelerated by RidA.</text>
</comment>
<evidence type="ECO:0000256" key="6">
    <source>
        <dbReference type="ARBA" id="ARBA00022624"/>
    </source>
</evidence>
<feature type="domain" description="Tryptophan synthase beta chain-like PALP" evidence="13">
    <location>
        <begin position="53"/>
        <end position="339"/>
    </location>
</feature>
<evidence type="ECO:0000313" key="14">
    <source>
        <dbReference type="EMBL" id="RHW22328.1"/>
    </source>
</evidence>
<comment type="cofactor">
    <cofactor evidence="2 11">
        <name>pyridoxal 5'-phosphate</name>
        <dbReference type="ChEBI" id="CHEBI:597326"/>
    </cofactor>
</comment>
<dbReference type="PANTHER" id="PTHR48078">
    <property type="entry name" value="THREONINE DEHYDRATASE, MITOCHONDRIAL-RELATED"/>
    <property type="match status" value="1"/>
</dbReference>
<evidence type="ECO:0000259" key="13">
    <source>
        <dbReference type="Pfam" id="PF00291"/>
    </source>
</evidence>
<dbReference type="Gene3D" id="3.40.50.1100">
    <property type="match status" value="2"/>
</dbReference>
<evidence type="ECO:0000256" key="4">
    <source>
        <dbReference type="ARBA" id="ARBA00010869"/>
    </source>
</evidence>
<dbReference type="InterPro" id="IPR050147">
    <property type="entry name" value="Ser/Thr_Dehydratase"/>
</dbReference>
<evidence type="ECO:0000256" key="2">
    <source>
        <dbReference type="ARBA" id="ARBA00001933"/>
    </source>
</evidence>
<protein>
    <recommendedName>
        <fullName evidence="11">L-threonine dehydratase</fullName>
        <ecNumber evidence="11">4.3.1.19</ecNumber>
    </recommendedName>
    <alternativeName>
        <fullName evidence="11">Threonine deaminase</fullName>
    </alternativeName>
</protein>
<comment type="similarity">
    <text evidence="4 11">Belongs to the serine/threonine dehydratase family.</text>
</comment>
<dbReference type="Pfam" id="PF00291">
    <property type="entry name" value="PALP"/>
    <property type="match status" value="1"/>
</dbReference>
<dbReference type="EC" id="4.3.1.19" evidence="11"/>
<dbReference type="GO" id="GO:0003941">
    <property type="term" value="F:L-serine ammonia-lyase activity"/>
    <property type="evidence" value="ECO:0007669"/>
    <property type="project" value="TreeGrafter"/>
</dbReference>
<dbReference type="PANTHER" id="PTHR48078:SF11">
    <property type="entry name" value="THREONINE DEHYDRATASE, MITOCHONDRIAL"/>
    <property type="match status" value="1"/>
</dbReference>
<evidence type="ECO:0000256" key="10">
    <source>
        <dbReference type="ARBA" id="ARBA00023304"/>
    </source>
</evidence>
<comment type="subunit">
    <text evidence="11">Homotetramer.</text>
</comment>
<name>A0A396S0F3_9PSED</name>